<feature type="transmembrane region" description="Helical" evidence="6">
    <location>
        <begin position="111"/>
        <end position="128"/>
    </location>
</feature>
<evidence type="ECO:0000256" key="1">
    <source>
        <dbReference type="ARBA" id="ARBA00004651"/>
    </source>
</evidence>
<evidence type="ECO:0000256" key="4">
    <source>
        <dbReference type="ARBA" id="ARBA00022989"/>
    </source>
</evidence>
<evidence type="ECO:0000256" key="5">
    <source>
        <dbReference type="ARBA" id="ARBA00023136"/>
    </source>
</evidence>
<dbReference type="Pfam" id="PF02653">
    <property type="entry name" value="BPD_transp_2"/>
    <property type="match status" value="1"/>
</dbReference>
<accession>A0A6L5YI47</accession>
<keyword evidence="8" id="KW-1185">Reference proteome</keyword>
<evidence type="ECO:0000313" key="7">
    <source>
        <dbReference type="EMBL" id="MST57935.1"/>
    </source>
</evidence>
<proteinExistence type="predicted"/>
<organism evidence="7 8">
    <name type="scientific">Waltera intestinalis</name>
    <dbReference type="NCBI Taxonomy" id="2606635"/>
    <lineage>
        <taxon>Bacteria</taxon>
        <taxon>Bacillati</taxon>
        <taxon>Bacillota</taxon>
        <taxon>Clostridia</taxon>
        <taxon>Lachnospirales</taxon>
        <taxon>Lachnospiraceae</taxon>
        <taxon>Waltera</taxon>
    </lineage>
</organism>
<dbReference type="InterPro" id="IPR001851">
    <property type="entry name" value="ABC_transp_permease"/>
</dbReference>
<comment type="caution">
    <text evidence="7">The sequence shown here is derived from an EMBL/GenBank/DDBJ whole genome shotgun (WGS) entry which is preliminary data.</text>
</comment>
<dbReference type="AlphaFoldDB" id="A0A6L5YI47"/>
<dbReference type="PANTHER" id="PTHR43370:SF2">
    <property type="entry name" value="ABC TRANSPORTER PERMEASE PROTEIN"/>
    <property type="match status" value="1"/>
</dbReference>
<dbReference type="EMBL" id="VUMU01000006">
    <property type="protein sequence ID" value="MST57935.1"/>
    <property type="molecule type" value="Genomic_DNA"/>
</dbReference>
<dbReference type="GO" id="GO:0022857">
    <property type="term" value="F:transmembrane transporter activity"/>
    <property type="evidence" value="ECO:0007669"/>
    <property type="project" value="InterPro"/>
</dbReference>
<feature type="transmembrane region" description="Helical" evidence="6">
    <location>
        <begin position="12"/>
        <end position="29"/>
    </location>
</feature>
<name>A0A6L5YI47_9FIRM</name>
<dbReference type="GO" id="GO:0005886">
    <property type="term" value="C:plasma membrane"/>
    <property type="evidence" value="ECO:0007669"/>
    <property type="project" value="UniProtKB-SubCell"/>
</dbReference>
<protein>
    <submittedName>
        <fullName evidence="7">ABC transporter permease</fullName>
    </submittedName>
</protein>
<reference evidence="7 8" key="1">
    <citation type="submission" date="2019-08" db="EMBL/GenBank/DDBJ databases">
        <title>In-depth cultivation of the pig gut microbiome towards novel bacterial diversity and tailored functional studies.</title>
        <authorList>
            <person name="Wylensek D."/>
            <person name="Hitch T.C.A."/>
            <person name="Clavel T."/>
        </authorList>
    </citation>
    <scope>NUCLEOTIDE SEQUENCE [LARGE SCALE GENOMIC DNA]</scope>
    <source>
        <strain evidence="7 8">WCA3-601-WT-6H</strain>
    </source>
</reference>
<dbReference type="CDD" id="cd06580">
    <property type="entry name" value="TM_PBP1_transp_TpRbsC_like"/>
    <property type="match status" value="1"/>
</dbReference>
<evidence type="ECO:0000256" key="3">
    <source>
        <dbReference type="ARBA" id="ARBA00022692"/>
    </source>
</evidence>
<keyword evidence="4 6" id="KW-1133">Transmembrane helix</keyword>
<evidence type="ECO:0000256" key="2">
    <source>
        <dbReference type="ARBA" id="ARBA00022475"/>
    </source>
</evidence>
<sequence>MLSCAIFFQQNILVYFSYILVIAVTIFMSRTNAGLNLRIIGENPGTADSLGINVTKYKYLSVLISGFLCGIGGAYICLVTIPTWQNNIVGGKGWIAVTLVIFTNWSVKNDFLGAMLFGILTILGIYLQKYSLPISQYFFDMLPYLMTSLIMCLGAFNKKRTVGEPESLGVAYFRESR</sequence>
<evidence type="ECO:0000256" key="6">
    <source>
        <dbReference type="SAM" id="Phobius"/>
    </source>
</evidence>
<feature type="transmembrane region" description="Helical" evidence="6">
    <location>
        <begin position="137"/>
        <end position="156"/>
    </location>
</feature>
<comment type="subcellular location">
    <subcellularLocation>
        <location evidence="1">Cell membrane</location>
        <topology evidence="1">Multi-pass membrane protein</topology>
    </subcellularLocation>
</comment>
<dbReference type="PANTHER" id="PTHR43370">
    <property type="entry name" value="SUGAR ABC TRANSPORTER INTEGRAL MEMBRANE PROTEIN-RELATED"/>
    <property type="match status" value="1"/>
</dbReference>
<dbReference type="RefSeq" id="WP_328597216.1">
    <property type="nucleotide sequence ID" value="NZ_VUMU01000006.1"/>
</dbReference>
<keyword evidence="5 6" id="KW-0472">Membrane</keyword>
<keyword evidence="3 6" id="KW-0812">Transmembrane</keyword>
<gene>
    <name evidence="7" type="ORF">FYJ59_06705</name>
</gene>
<evidence type="ECO:0000313" key="8">
    <source>
        <dbReference type="Proteomes" id="UP000476055"/>
    </source>
</evidence>
<keyword evidence="2" id="KW-1003">Cell membrane</keyword>
<feature type="transmembrane region" description="Helical" evidence="6">
    <location>
        <begin position="59"/>
        <end position="81"/>
    </location>
</feature>
<dbReference type="Proteomes" id="UP000476055">
    <property type="component" value="Unassembled WGS sequence"/>
</dbReference>